<name>A0A1X7BM12_9RHOB</name>
<dbReference type="InterPro" id="IPR010607">
    <property type="entry name" value="DUF1194"/>
</dbReference>
<keyword evidence="3" id="KW-1185">Reference proteome</keyword>
<gene>
    <name evidence="2" type="ORF">ROA7745_00391</name>
</gene>
<dbReference type="RefSeq" id="WP_244900023.1">
    <property type="nucleotide sequence ID" value="NZ_FWXB01000001.1"/>
</dbReference>
<dbReference type="SUPFAM" id="SSF53300">
    <property type="entry name" value="vWA-like"/>
    <property type="match status" value="1"/>
</dbReference>
<evidence type="ECO:0000313" key="2">
    <source>
        <dbReference type="EMBL" id="SMC10584.1"/>
    </source>
</evidence>
<dbReference type="Pfam" id="PF06707">
    <property type="entry name" value="DUF1194"/>
    <property type="match status" value="1"/>
</dbReference>
<proteinExistence type="predicted"/>
<protein>
    <recommendedName>
        <fullName evidence="4">VWFA domain-containing protein</fullName>
    </recommendedName>
</protein>
<keyword evidence="1" id="KW-0732">Signal</keyword>
<evidence type="ECO:0000313" key="3">
    <source>
        <dbReference type="Proteomes" id="UP000193224"/>
    </source>
</evidence>
<organism evidence="2 3">
    <name type="scientific">Roseovarius aestuarii</name>
    <dbReference type="NCBI Taxonomy" id="475083"/>
    <lineage>
        <taxon>Bacteria</taxon>
        <taxon>Pseudomonadati</taxon>
        <taxon>Pseudomonadota</taxon>
        <taxon>Alphaproteobacteria</taxon>
        <taxon>Rhodobacterales</taxon>
        <taxon>Roseobacteraceae</taxon>
        <taxon>Roseovarius</taxon>
    </lineage>
</organism>
<reference evidence="2 3" key="1">
    <citation type="submission" date="2017-03" db="EMBL/GenBank/DDBJ databases">
        <authorList>
            <person name="Afonso C.L."/>
            <person name="Miller P.J."/>
            <person name="Scott M.A."/>
            <person name="Spackman E."/>
            <person name="Goraichik I."/>
            <person name="Dimitrov K.M."/>
            <person name="Suarez D.L."/>
            <person name="Swayne D.E."/>
        </authorList>
    </citation>
    <scope>NUCLEOTIDE SEQUENCE [LARGE SCALE GENOMIC DNA]</scope>
    <source>
        <strain evidence="2 3">CECT 7745</strain>
    </source>
</reference>
<feature type="signal peptide" evidence="1">
    <location>
        <begin position="1"/>
        <end position="20"/>
    </location>
</feature>
<sequence length="247" mass="26185">MMLRAVALLAYVCCGNAVTAQDGMCRQALALGLDVSGSVDEEEYRLQLDGLAAALVSPAVQEAFLGMPQAPVELAIFEWSGLNQHRLLVDWTRVSDAGKLKAISSRLRGTYGSYTDPSTAIGAAMVFGAGLLEQRQNCWQHTLDLSGDGPANAGLAPGLVPNAVVGSTTINGLVIVPSSRANTTKNLRNVKTLIDYYQTNVIRGPGAFVEAADDFEDFENAMTRKLLRELAGATISQAPARITPAGF</sequence>
<evidence type="ECO:0008006" key="4">
    <source>
        <dbReference type="Google" id="ProtNLM"/>
    </source>
</evidence>
<dbReference type="AlphaFoldDB" id="A0A1X7BM12"/>
<accession>A0A1X7BM12</accession>
<feature type="chain" id="PRO_5012146172" description="VWFA domain-containing protein" evidence="1">
    <location>
        <begin position="21"/>
        <end position="247"/>
    </location>
</feature>
<dbReference type="Proteomes" id="UP000193224">
    <property type="component" value="Unassembled WGS sequence"/>
</dbReference>
<dbReference type="InterPro" id="IPR036465">
    <property type="entry name" value="vWFA_dom_sf"/>
</dbReference>
<evidence type="ECO:0000256" key="1">
    <source>
        <dbReference type="SAM" id="SignalP"/>
    </source>
</evidence>
<dbReference type="EMBL" id="FWXB01000001">
    <property type="protein sequence ID" value="SMC10584.1"/>
    <property type="molecule type" value="Genomic_DNA"/>
</dbReference>